<proteinExistence type="predicted"/>
<gene>
    <name evidence="2" type="ORF">INT44_000206</name>
</gene>
<feature type="chain" id="PRO_5034825428" evidence="1">
    <location>
        <begin position="21"/>
        <end position="188"/>
    </location>
</feature>
<dbReference type="AlphaFoldDB" id="A0A8H7PHI6"/>
<evidence type="ECO:0000256" key="1">
    <source>
        <dbReference type="SAM" id="SignalP"/>
    </source>
</evidence>
<keyword evidence="1" id="KW-0732">Signal</keyword>
<keyword evidence="3" id="KW-1185">Reference proteome</keyword>
<name>A0A8H7PHI6_9FUNG</name>
<evidence type="ECO:0000313" key="2">
    <source>
        <dbReference type="EMBL" id="KAG2174092.1"/>
    </source>
</evidence>
<organism evidence="2 3">
    <name type="scientific">Umbelopsis vinacea</name>
    <dbReference type="NCBI Taxonomy" id="44442"/>
    <lineage>
        <taxon>Eukaryota</taxon>
        <taxon>Fungi</taxon>
        <taxon>Fungi incertae sedis</taxon>
        <taxon>Mucoromycota</taxon>
        <taxon>Mucoromycotina</taxon>
        <taxon>Umbelopsidomycetes</taxon>
        <taxon>Umbelopsidales</taxon>
        <taxon>Umbelopsidaceae</taxon>
        <taxon>Umbelopsis</taxon>
    </lineage>
</organism>
<accession>A0A8H7PHI6</accession>
<evidence type="ECO:0000313" key="3">
    <source>
        <dbReference type="Proteomes" id="UP000612746"/>
    </source>
</evidence>
<dbReference type="Proteomes" id="UP000612746">
    <property type="component" value="Unassembled WGS sequence"/>
</dbReference>
<protein>
    <submittedName>
        <fullName evidence="2">Uncharacterized protein</fullName>
    </submittedName>
</protein>
<dbReference type="EMBL" id="JAEPRA010000017">
    <property type="protein sequence ID" value="KAG2174092.1"/>
    <property type="molecule type" value="Genomic_DNA"/>
</dbReference>
<dbReference type="OrthoDB" id="2385813at2759"/>
<comment type="caution">
    <text evidence="2">The sequence shown here is derived from an EMBL/GenBank/DDBJ whole genome shotgun (WGS) entry which is preliminary data.</text>
</comment>
<feature type="signal peptide" evidence="1">
    <location>
        <begin position="1"/>
        <end position="20"/>
    </location>
</feature>
<sequence>MLYLAKLITAVLVTGSFVVAYTEHSKEHGEHNHYPGYEPYGCKVTVNGHPDGAFDGKNKDATLELNLLKGNYVAYQFEGPIKTDMDNEVCDTLWYVNKTLPVGDDYFLQLKSSKEMDCKSSFFSIKAFSGDNSAQSLLHEGVPMVVPAAPGTVQKRSLVEKVASASSRKADSSLANLVAGLLVFGAFL</sequence>
<reference evidence="2" key="1">
    <citation type="submission" date="2020-12" db="EMBL/GenBank/DDBJ databases">
        <title>Metabolic potential, ecology and presence of endohyphal bacteria is reflected in genomic diversity of Mucoromycotina.</title>
        <authorList>
            <person name="Muszewska A."/>
            <person name="Okrasinska A."/>
            <person name="Steczkiewicz K."/>
            <person name="Drgas O."/>
            <person name="Orlowska M."/>
            <person name="Perlinska-Lenart U."/>
            <person name="Aleksandrzak-Piekarczyk T."/>
            <person name="Szatraj K."/>
            <person name="Zielenkiewicz U."/>
            <person name="Pilsyk S."/>
            <person name="Malc E."/>
            <person name="Mieczkowski P."/>
            <person name="Kruszewska J.S."/>
            <person name="Biernat P."/>
            <person name="Pawlowska J."/>
        </authorList>
    </citation>
    <scope>NUCLEOTIDE SEQUENCE</scope>
    <source>
        <strain evidence="2">WA0000051536</strain>
    </source>
</reference>